<dbReference type="InterPro" id="IPR025286">
    <property type="entry name" value="MOFRL_assoc_dom"/>
</dbReference>
<evidence type="ECO:0000259" key="3">
    <source>
        <dbReference type="Pfam" id="PF05161"/>
    </source>
</evidence>
<protein>
    <submittedName>
        <fullName evidence="6">Glycerate kinase isoform X1</fullName>
    </submittedName>
</protein>
<gene>
    <name evidence="6" type="primary">LOC107271985</name>
</gene>
<evidence type="ECO:0000256" key="2">
    <source>
        <dbReference type="SAM" id="MobiDB-lite"/>
    </source>
</evidence>
<dbReference type="RefSeq" id="XP_015604129.1">
    <property type="nucleotide sequence ID" value="XM_015748643.2"/>
</dbReference>
<dbReference type="KEGG" id="ccin:107271985"/>
<proteinExistence type="inferred from homology"/>
<dbReference type="PANTHER" id="PTHR12227:SF0">
    <property type="entry name" value="GLYCERATE KINASE"/>
    <property type="match status" value="1"/>
</dbReference>
<dbReference type="AlphaFoldDB" id="A0AAJ7C7X3"/>
<evidence type="ECO:0000256" key="1">
    <source>
        <dbReference type="ARBA" id="ARBA00005393"/>
    </source>
</evidence>
<dbReference type="Pfam" id="PF05161">
    <property type="entry name" value="MOFRL"/>
    <property type="match status" value="1"/>
</dbReference>
<accession>A0AAJ7C7X3</accession>
<feature type="compositionally biased region" description="Basic residues" evidence="2">
    <location>
        <begin position="1"/>
        <end position="17"/>
    </location>
</feature>
<keyword evidence="6" id="KW-0418">Kinase</keyword>
<organism evidence="5 6">
    <name type="scientific">Cephus cinctus</name>
    <name type="common">Wheat stem sawfly</name>
    <dbReference type="NCBI Taxonomy" id="211228"/>
    <lineage>
        <taxon>Eukaryota</taxon>
        <taxon>Metazoa</taxon>
        <taxon>Ecdysozoa</taxon>
        <taxon>Arthropoda</taxon>
        <taxon>Hexapoda</taxon>
        <taxon>Insecta</taxon>
        <taxon>Pterygota</taxon>
        <taxon>Neoptera</taxon>
        <taxon>Endopterygota</taxon>
        <taxon>Hymenoptera</taxon>
        <taxon>Cephoidea</taxon>
        <taxon>Cephidae</taxon>
        <taxon>Cephus</taxon>
    </lineage>
</organism>
<dbReference type="Pfam" id="PF13660">
    <property type="entry name" value="DUF4147"/>
    <property type="match status" value="1"/>
</dbReference>
<feature type="region of interest" description="Disordered" evidence="2">
    <location>
        <begin position="1"/>
        <end position="24"/>
    </location>
</feature>
<dbReference type="Proteomes" id="UP000694920">
    <property type="component" value="Unplaced"/>
</dbReference>
<evidence type="ECO:0000313" key="6">
    <source>
        <dbReference type="RefSeq" id="XP_015604129.1"/>
    </source>
</evidence>
<dbReference type="SUPFAM" id="SSF82544">
    <property type="entry name" value="GckA/TtuD-like"/>
    <property type="match status" value="1"/>
</dbReference>
<dbReference type="Gene3D" id="3.40.50.10180">
    <property type="entry name" value="Glycerate kinase, MOFRL-like N-terminal domain"/>
    <property type="match status" value="1"/>
</dbReference>
<sequence length="686" mass="78108">MPAKSKKKKDKRRKKKEKVIDAEKQEIRDKKLREAKKRRDEIINKIKFSLNTKFKERMKVKEADLKKETKLREKEIRDQKKSPNERKMSEIRRDMKTIIEAGVEKVNASTVLLNKIKFDGKSTLTVQDTKYKLQYNVHMIGWGKEAIMLGGAFEKLIGKHLKKGWLIVPRKTIFNMWNYPSWLPKLDTRITYAEVGTDGKPDEKSVEIGRKIVEYCRGLMKNDILFVILSGGTDDLLCCPPKTISVKDKLDVLATLKASNATCKDINVVRNKLSILRGGYLARFAYPAKVITLIMSDTPGDTITEFAGGPTTNDTRHYLAPSILRRYKIYDKLSNNVKEVLEKKAPDIMDPLLYENKEFNFVDIYEIANIPEAIEGMSEAAFKLGLVSIKLNPSVSGSVREISREYAKMASLLILAVEGKITKLEMYESMKESNVMYLTEKKVHEIFPSKEKWGLGLCLLMGGRPDVEDYENGDGGPNQELALYFSFDWYLRTKQYPILNEYVVWILAGSTSGRDGNSQVAGAYGYSSLGPGVYKRFKEVSRAYEEAKVKSKNLEKLQPDSVETKEAVKICTDLKIEMDKLSVIMPDRVLMKHNVNSMYLNINDGDELLELGTGTGYTYTNVGDLHIIRIVRFQCNCDGSCVEQGGLQNQTDICTDNECSVNPRRPVDQPKPHCCMRITKPKIKIR</sequence>
<feature type="domain" description="MOFRL" evidence="3">
    <location>
        <begin position="458"/>
        <end position="526"/>
    </location>
</feature>
<reference evidence="6" key="1">
    <citation type="submission" date="2025-08" db="UniProtKB">
        <authorList>
            <consortium name="RefSeq"/>
        </authorList>
    </citation>
    <scope>IDENTIFICATION</scope>
</reference>
<dbReference type="GO" id="GO:0005737">
    <property type="term" value="C:cytoplasm"/>
    <property type="evidence" value="ECO:0007669"/>
    <property type="project" value="TreeGrafter"/>
</dbReference>
<dbReference type="InterPro" id="IPR038614">
    <property type="entry name" value="GK_N_sf"/>
</dbReference>
<dbReference type="GeneID" id="107271985"/>
<dbReference type="GO" id="GO:0008887">
    <property type="term" value="F:glycerate kinase activity"/>
    <property type="evidence" value="ECO:0007669"/>
    <property type="project" value="InterPro"/>
</dbReference>
<dbReference type="Gene3D" id="3.40.1480.10">
    <property type="entry name" value="MOFRL domain"/>
    <property type="match status" value="1"/>
</dbReference>
<dbReference type="InterPro" id="IPR039760">
    <property type="entry name" value="MOFRL_protein"/>
</dbReference>
<evidence type="ECO:0000259" key="4">
    <source>
        <dbReference type="Pfam" id="PF13660"/>
    </source>
</evidence>
<dbReference type="InterPro" id="IPR007835">
    <property type="entry name" value="MOFRL"/>
</dbReference>
<evidence type="ECO:0000313" key="5">
    <source>
        <dbReference type="Proteomes" id="UP000694920"/>
    </source>
</evidence>
<comment type="similarity">
    <text evidence="1">Belongs to the glycerate kinase type-2 family.</text>
</comment>
<name>A0AAJ7C7X3_CEPCN</name>
<dbReference type="InterPro" id="IPR037035">
    <property type="entry name" value="GK-like_C_sf"/>
</dbReference>
<keyword evidence="6" id="KW-0808">Transferase</keyword>
<keyword evidence="5" id="KW-1185">Reference proteome</keyword>
<feature type="domain" description="MOFRL-associated" evidence="4">
    <location>
        <begin position="95"/>
        <end position="342"/>
    </location>
</feature>
<dbReference type="PANTHER" id="PTHR12227">
    <property type="entry name" value="GLYCERATE KINASE"/>
    <property type="match status" value="1"/>
</dbReference>